<gene>
    <name evidence="5" type="ORF">F3Y22_tig00012307pilonHSYRG00019</name>
</gene>
<dbReference type="FunFam" id="6.10.250.3420:FF:000001">
    <property type="entry name" value="Hsc70-interacting protein-like protein"/>
    <property type="match status" value="1"/>
</dbReference>
<dbReference type="EMBL" id="VEPZ02000518">
    <property type="protein sequence ID" value="KAE8723590.1"/>
    <property type="molecule type" value="Genomic_DNA"/>
</dbReference>
<dbReference type="PANTHER" id="PTHR45883">
    <property type="entry name" value="HSC70-INTERACTING PROTEIN"/>
    <property type="match status" value="1"/>
</dbReference>
<feature type="region of interest" description="Disordered" evidence="3">
    <location>
        <begin position="45"/>
        <end position="81"/>
    </location>
</feature>
<dbReference type="InterPro" id="IPR011990">
    <property type="entry name" value="TPR-like_helical_dom_sf"/>
</dbReference>
<evidence type="ECO:0000259" key="4">
    <source>
        <dbReference type="Pfam" id="PF18253"/>
    </source>
</evidence>
<evidence type="ECO:0000256" key="1">
    <source>
        <dbReference type="ARBA" id="ARBA00022737"/>
    </source>
</evidence>
<dbReference type="Gene3D" id="6.10.250.3420">
    <property type="match status" value="1"/>
</dbReference>
<sequence length="168" mass="18287">MDASEVADLKLFVDHCKSNPSIIHTPPLSFFKSYLQSLGAQIPADAQTDRGGVKMTEPEQNSDAEKPFSSNEDDDIVESDIELDNSGVVEPDNNPPQEVCDHAYFAYICCKLDEAIDYLTEAIMLNPTSAILYATRASIFVKLSQPNAAIRDVGAAVKVPSRLPLVLA</sequence>
<dbReference type="CDD" id="cd14438">
    <property type="entry name" value="Hip_N"/>
    <property type="match status" value="1"/>
</dbReference>
<dbReference type="GO" id="GO:0046983">
    <property type="term" value="F:protein dimerization activity"/>
    <property type="evidence" value="ECO:0007669"/>
    <property type="project" value="InterPro"/>
</dbReference>
<organism evidence="5 6">
    <name type="scientific">Hibiscus syriacus</name>
    <name type="common">Rose of Sharon</name>
    <dbReference type="NCBI Taxonomy" id="106335"/>
    <lineage>
        <taxon>Eukaryota</taxon>
        <taxon>Viridiplantae</taxon>
        <taxon>Streptophyta</taxon>
        <taxon>Embryophyta</taxon>
        <taxon>Tracheophyta</taxon>
        <taxon>Spermatophyta</taxon>
        <taxon>Magnoliopsida</taxon>
        <taxon>eudicotyledons</taxon>
        <taxon>Gunneridae</taxon>
        <taxon>Pentapetalae</taxon>
        <taxon>rosids</taxon>
        <taxon>malvids</taxon>
        <taxon>Malvales</taxon>
        <taxon>Malvaceae</taxon>
        <taxon>Malvoideae</taxon>
        <taxon>Hibiscus</taxon>
    </lineage>
</organism>
<name>A0A6A3C319_HIBSY</name>
<dbReference type="InterPro" id="IPR034649">
    <property type="entry name" value="Hip_N"/>
</dbReference>
<evidence type="ECO:0000313" key="5">
    <source>
        <dbReference type="EMBL" id="KAE8723590.1"/>
    </source>
</evidence>
<feature type="domain" description="Hsp70-interacting protein N-terminal" evidence="4">
    <location>
        <begin position="2"/>
        <end position="43"/>
    </location>
</feature>
<dbReference type="SUPFAM" id="SSF48452">
    <property type="entry name" value="TPR-like"/>
    <property type="match status" value="1"/>
</dbReference>
<keyword evidence="1" id="KW-0677">Repeat</keyword>
<accession>A0A6A3C319</accession>
<evidence type="ECO:0000313" key="6">
    <source>
        <dbReference type="Proteomes" id="UP000436088"/>
    </source>
</evidence>
<feature type="compositionally biased region" description="Acidic residues" evidence="3">
    <location>
        <begin position="71"/>
        <end position="81"/>
    </location>
</feature>
<evidence type="ECO:0000256" key="2">
    <source>
        <dbReference type="ARBA" id="ARBA00022803"/>
    </source>
</evidence>
<comment type="caution">
    <text evidence="5">The sequence shown here is derived from an EMBL/GenBank/DDBJ whole genome shotgun (WGS) entry which is preliminary data.</text>
</comment>
<reference evidence="5" key="1">
    <citation type="submission" date="2019-09" db="EMBL/GenBank/DDBJ databases">
        <title>Draft genome information of white flower Hibiscus syriacus.</title>
        <authorList>
            <person name="Kim Y.-M."/>
        </authorList>
    </citation>
    <scope>NUCLEOTIDE SEQUENCE [LARGE SCALE GENOMIC DNA]</scope>
    <source>
        <strain evidence="5">YM2019G1</strain>
    </source>
</reference>
<protein>
    <submittedName>
        <fullName evidence="5">Tetraticopeptide domain-containing thioredoxin isoform 2</fullName>
    </submittedName>
</protein>
<dbReference type="Proteomes" id="UP000436088">
    <property type="component" value="Unassembled WGS sequence"/>
</dbReference>
<dbReference type="GO" id="GO:0000118">
    <property type="term" value="C:histone deacetylase complex"/>
    <property type="evidence" value="ECO:0007669"/>
    <property type="project" value="TreeGrafter"/>
</dbReference>
<keyword evidence="2" id="KW-0802">TPR repeat</keyword>
<proteinExistence type="predicted"/>
<dbReference type="PANTHER" id="PTHR45883:SF7">
    <property type="entry name" value="TPR REPEAT-CONTAINING THIOREDOXIN TDX"/>
    <property type="match status" value="1"/>
</dbReference>
<dbReference type="Gene3D" id="1.25.40.10">
    <property type="entry name" value="Tetratricopeptide repeat domain"/>
    <property type="match status" value="1"/>
</dbReference>
<evidence type="ECO:0000256" key="3">
    <source>
        <dbReference type="SAM" id="MobiDB-lite"/>
    </source>
</evidence>
<keyword evidence="6" id="KW-1185">Reference proteome</keyword>
<dbReference type="GO" id="GO:0030544">
    <property type="term" value="F:Hsp70 protein binding"/>
    <property type="evidence" value="ECO:0007669"/>
    <property type="project" value="TreeGrafter"/>
</dbReference>
<dbReference type="AlphaFoldDB" id="A0A6A3C319"/>
<dbReference type="Pfam" id="PF18253">
    <property type="entry name" value="HipN"/>
    <property type="match status" value="1"/>
</dbReference>